<sequence length="727" mass="81042">MDMNHEEGITLLSPLVLQQVYATACVKLAVSHRDDSSLGIPEHKMDDQQPHVLIWPFPAQGHIKPMVGLTALLCDAGLHVTFLNTDHNHRRLTYLQSLSTHFPTLHLESISDGLPADHPRTLPFLPQLISSIKSVTKPLFRQLLADSTRNSVCPVTCVIADGIMSFAIDVAKELGIRVIAFRTFSACCLWSYFCLPNLVQEGQLPVNDEDMDLMVAGVPGMEGLLRRRDLPGICRRQPDDLIFQLFVMETQAMTRASALILNTYDDLEAPILSHLAPLFSKIYTIGPLNALMRSRIGDTVSRSFSSFSNLWEVDRSCMTWLDSQPLGSVVYVSFGSLAIMTRGFAMELWHGLVNSGKRFLWAIRRDAILPGAEGGQVIPVELQEGTKDRGLLVDWAPQEDVLAHPSTGGFLTHSGWNSTLESIVAGVPMVCWPQIGDQQINSRWVSEVWRIGLDMKDTCDRSTVETMIKTLMKDGREEIMMSMDRIAKLAHDCVSQGSTEKLKMNREPHVLILPFPSQGHIRSLLSLAALLCHAGIHVTFLNIDCYHRRLTHLQALSAHFPTLHLESINDGLPADHPLGPINRVPEIVSSVMSVTKPLFCELLGDLSRKPERPITCVIADGIMSFAIDFAKQLGIRAISFRGFPAACLWSFFCLPKLIEEGHVPVCGGECLTKIFFTNILFSLYLTWSQRFVQDFHPTQAYPVWRAFCDAEIYPAFSGNHSTIPSIN</sequence>
<dbReference type="FunFam" id="3.40.50.2000:FF:000040">
    <property type="entry name" value="UDP-glycosyltransferase 76C1"/>
    <property type="match status" value="1"/>
</dbReference>
<evidence type="ECO:0000256" key="1">
    <source>
        <dbReference type="ARBA" id="ARBA00009995"/>
    </source>
</evidence>
<evidence type="ECO:0000313" key="7">
    <source>
        <dbReference type="Proteomes" id="UP000327013"/>
    </source>
</evidence>
<dbReference type="GO" id="GO:0080043">
    <property type="term" value="F:quercetin 3-O-glucosyltransferase activity"/>
    <property type="evidence" value="ECO:0007669"/>
    <property type="project" value="TreeGrafter"/>
</dbReference>
<dbReference type="EMBL" id="CM017327">
    <property type="protein sequence ID" value="KAE8099296.1"/>
    <property type="molecule type" value="Genomic_DNA"/>
</dbReference>
<dbReference type="InterPro" id="IPR035595">
    <property type="entry name" value="UDP_glycos_trans_CS"/>
</dbReference>
<dbReference type="FunFam" id="3.40.50.2000:FF:000065">
    <property type="entry name" value="Glycosyltransferase"/>
    <property type="match status" value="1"/>
</dbReference>
<keyword evidence="7" id="KW-1185">Reference proteome</keyword>
<gene>
    <name evidence="6" type="ORF">FH972_017287</name>
</gene>
<comment type="catalytic activity">
    <reaction evidence="4">
        <text>7-deoxyloganetate + UDP-alpha-D-glucose = 7-deoxyloganate + UDP + H(+)</text>
        <dbReference type="Rhea" id="RHEA:39895"/>
        <dbReference type="ChEBI" id="CHEBI:15378"/>
        <dbReference type="ChEBI" id="CHEBI:58223"/>
        <dbReference type="ChEBI" id="CHEBI:58885"/>
        <dbReference type="ChEBI" id="CHEBI:76844"/>
        <dbReference type="ChEBI" id="CHEBI:76846"/>
        <dbReference type="EC" id="2.4.1.323"/>
    </reaction>
</comment>
<dbReference type="GO" id="GO:0102970">
    <property type="term" value="F:7-deoxyloganetic acid glucosyltransferase activity"/>
    <property type="evidence" value="ECO:0007669"/>
    <property type="project" value="UniProtKB-EC"/>
</dbReference>
<evidence type="ECO:0000256" key="3">
    <source>
        <dbReference type="ARBA" id="ARBA00022679"/>
    </source>
</evidence>
<dbReference type="PROSITE" id="PS00375">
    <property type="entry name" value="UDPGT"/>
    <property type="match status" value="1"/>
</dbReference>
<reference evidence="6 7" key="1">
    <citation type="submission" date="2019-06" db="EMBL/GenBank/DDBJ databases">
        <title>A chromosomal-level reference genome of Carpinus fangiana (Coryloideae, Betulaceae).</title>
        <authorList>
            <person name="Yang X."/>
            <person name="Wang Z."/>
            <person name="Zhang L."/>
            <person name="Hao G."/>
            <person name="Liu J."/>
            <person name="Yang Y."/>
        </authorList>
    </citation>
    <scope>NUCLEOTIDE SEQUENCE [LARGE SCALE GENOMIC DNA]</scope>
    <source>
        <strain evidence="6">Cfa_2016G</strain>
        <tissue evidence="6">Leaf</tissue>
    </source>
</reference>
<dbReference type="PANTHER" id="PTHR11926">
    <property type="entry name" value="GLUCOSYL/GLUCURONOSYL TRANSFERASES"/>
    <property type="match status" value="1"/>
</dbReference>
<accession>A0A5N6RLY1</accession>
<proteinExistence type="inferred from homology"/>
<organism evidence="6 7">
    <name type="scientific">Carpinus fangiana</name>
    <dbReference type="NCBI Taxonomy" id="176857"/>
    <lineage>
        <taxon>Eukaryota</taxon>
        <taxon>Viridiplantae</taxon>
        <taxon>Streptophyta</taxon>
        <taxon>Embryophyta</taxon>
        <taxon>Tracheophyta</taxon>
        <taxon>Spermatophyta</taxon>
        <taxon>Magnoliopsida</taxon>
        <taxon>eudicotyledons</taxon>
        <taxon>Gunneridae</taxon>
        <taxon>Pentapetalae</taxon>
        <taxon>rosids</taxon>
        <taxon>fabids</taxon>
        <taxon>Fagales</taxon>
        <taxon>Betulaceae</taxon>
        <taxon>Carpinus</taxon>
    </lineage>
</organism>
<dbReference type="EC" id="2.4.1.323" evidence="5"/>
<dbReference type="OrthoDB" id="5835829at2759"/>
<dbReference type="CDD" id="cd03784">
    <property type="entry name" value="GT1_Gtf-like"/>
    <property type="match status" value="1"/>
</dbReference>
<dbReference type="PANTHER" id="PTHR11926:SF1392">
    <property type="entry name" value="GLYCOSYLTRANSFERASE"/>
    <property type="match status" value="1"/>
</dbReference>
<evidence type="ECO:0000256" key="2">
    <source>
        <dbReference type="ARBA" id="ARBA00022676"/>
    </source>
</evidence>
<evidence type="ECO:0000256" key="5">
    <source>
        <dbReference type="ARBA" id="ARBA00066941"/>
    </source>
</evidence>
<keyword evidence="2" id="KW-0328">Glycosyltransferase</keyword>
<evidence type="ECO:0000313" key="6">
    <source>
        <dbReference type="EMBL" id="KAE8099296.1"/>
    </source>
</evidence>
<dbReference type="SUPFAM" id="SSF53756">
    <property type="entry name" value="UDP-Glycosyltransferase/glycogen phosphorylase"/>
    <property type="match status" value="2"/>
</dbReference>
<name>A0A5N6RLY1_9ROSI</name>
<dbReference type="AlphaFoldDB" id="A0A5N6RLY1"/>
<keyword evidence="3" id="KW-0808">Transferase</keyword>
<dbReference type="Gene3D" id="3.40.50.2000">
    <property type="entry name" value="Glycogen Phosphorylase B"/>
    <property type="match status" value="3"/>
</dbReference>
<dbReference type="InterPro" id="IPR002213">
    <property type="entry name" value="UDP_glucos_trans"/>
</dbReference>
<protein>
    <recommendedName>
        <fullName evidence="5">7-deoxyloganetic acid glucosyltransferase</fullName>
        <ecNumber evidence="5">2.4.1.323</ecNumber>
    </recommendedName>
</protein>
<dbReference type="GO" id="GO:0080044">
    <property type="term" value="F:quercetin 7-O-glucosyltransferase activity"/>
    <property type="evidence" value="ECO:0007669"/>
    <property type="project" value="TreeGrafter"/>
</dbReference>
<comment type="similarity">
    <text evidence="1">Belongs to the UDP-glycosyltransferase family.</text>
</comment>
<dbReference type="Pfam" id="PF00201">
    <property type="entry name" value="UDPGT"/>
    <property type="match status" value="1"/>
</dbReference>
<dbReference type="Proteomes" id="UP000327013">
    <property type="component" value="Chromosome 7"/>
</dbReference>
<evidence type="ECO:0000256" key="4">
    <source>
        <dbReference type="ARBA" id="ARBA00051827"/>
    </source>
</evidence>